<proteinExistence type="predicted"/>
<dbReference type="EMBL" id="CH408031">
    <property type="protein sequence ID" value="EAQ89192.1"/>
    <property type="molecule type" value="Genomic_DNA"/>
</dbReference>
<dbReference type="VEuPathDB" id="FungiDB:CHGG_05811"/>
<dbReference type="InParanoid" id="Q2H6A4"/>
<dbReference type="RefSeq" id="XP_001221906.1">
    <property type="nucleotide sequence ID" value="XM_001221905.1"/>
</dbReference>
<dbReference type="AlphaFoldDB" id="Q2H6A4"/>
<name>Q2H6A4_CHAGB</name>
<reference evidence="3" key="1">
    <citation type="journal article" date="2015" name="Genome Announc.">
        <title>Draft genome sequence of the cellulolytic fungus Chaetomium globosum.</title>
        <authorList>
            <person name="Cuomo C.A."/>
            <person name="Untereiner W.A."/>
            <person name="Ma L.-J."/>
            <person name="Grabherr M."/>
            <person name="Birren B.W."/>
        </authorList>
    </citation>
    <scope>NUCLEOTIDE SEQUENCE [LARGE SCALE GENOMIC DNA]</scope>
    <source>
        <strain evidence="3">ATCC 6205 / CBS 148.51 / DSM 1962 / NBRC 6347 / NRRL 1970</strain>
    </source>
</reference>
<feature type="region of interest" description="Disordered" evidence="1">
    <location>
        <begin position="1"/>
        <end position="20"/>
    </location>
</feature>
<accession>Q2H6A4</accession>
<gene>
    <name evidence="2" type="ORF">CHGG_05811</name>
</gene>
<dbReference type="HOGENOM" id="CLU_1481808_0_0_1"/>
<evidence type="ECO:0000256" key="1">
    <source>
        <dbReference type="SAM" id="MobiDB-lite"/>
    </source>
</evidence>
<protein>
    <submittedName>
        <fullName evidence="2">Uncharacterized protein</fullName>
    </submittedName>
</protein>
<keyword evidence="3" id="KW-1185">Reference proteome</keyword>
<evidence type="ECO:0000313" key="2">
    <source>
        <dbReference type="EMBL" id="EAQ89192.1"/>
    </source>
</evidence>
<dbReference type="Proteomes" id="UP000001056">
    <property type="component" value="Unassembled WGS sequence"/>
</dbReference>
<sequence>MSPQKEGDDPETFTTISSSEADTSELFTIVEARRSRPQPSAAPRQIKCLLRFASGYLHKPLRSVCVNAGVICTLHFVRIYANQLRLLRLVVNANAFLILEVSKSRLRCFFLSTMHVRIELSMLDIDGHDSPMPSRTQTPRISARPSDRAHQPSHKKTRHPGSPTPSFPPQTGFGARALHVAK</sequence>
<feature type="region of interest" description="Disordered" evidence="1">
    <location>
        <begin position="127"/>
        <end position="182"/>
    </location>
</feature>
<evidence type="ECO:0000313" key="3">
    <source>
        <dbReference type="Proteomes" id="UP000001056"/>
    </source>
</evidence>
<dbReference type="GeneID" id="4391287"/>
<organism evidence="2 3">
    <name type="scientific">Chaetomium globosum (strain ATCC 6205 / CBS 148.51 / DSM 1962 / NBRC 6347 / NRRL 1970)</name>
    <name type="common">Soil fungus</name>
    <dbReference type="NCBI Taxonomy" id="306901"/>
    <lineage>
        <taxon>Eukaryota</taxon>
        <taxon>Fungi</taxon>
        <taxon>Dikarya</taxon>
        <taxon>Ascomycota</taxon>
        <taxon>Pezizomycotina</taxon>
        <taxon>Sordariomycetes</taxon>
        <taxon>Sordariomycetidae</taxon>
        <taxon>Sordariales</taxon>
        <taxon>Chaetomiaceae</taxon>
        <taxon>Chaetomium</taxon>
    </lineage>
</organism>